<protein>
    <submittedName>
        <fullName evidence="3">GNAT family N-acetyltransferase</fullName>
    </submittedName>
</protein>
<dbReference type="PROSITE" id="PS51186">
    <property type="entry name" value="GNAT"/>
    <property type="match status" value="1"/>
</dbReference>
<dbReference type="PANTHER" id="PTHR13947:SF37">
    <property type="entry name" value="LD18367P"/>
    <property type="match status" value="1"/>
</dbReference>
<gene>
    <name evidence="3" type="ORF">GCM10008967_27380</name>
</gene>
<dbReference type="CDD" id="cd04301">
    <property type="entry name" value="NAT_SF"/>
    <property type="match status" value="1"/>
</dbReference>
<proteinExistence type="predicted"/>
<keyword evidence="1" id="KW-0808">Transferase</keyword>
<dbReference type="InterPro" id="IPR050769">
    <property type="entry name" value="NAT_camello-type"/>
</dbReference>
<evidence type="ECO:0000259" key="2">
    <source>
        <dbReference type="PROSITE" id="PS51186"/>
    </source>
</evidence>
<keyword evidence="4" id="KW-1185">Reference proteome</keyword>
<feature type="domain" description="N-acetyltransferase" evidence="2">
    <location>
        <begin position="2"/>
        <end position="149"/>
    </location>
</feature>
<dbReference type="RefSeq" id="WP_343799947.1">
    <property type="nucleotide sequence ID" value="NZ_BAAADJ010000024.1"/>
</dbReference>
<dbReference type="SUPFAM" id="SSF55729">
    <property type="entry name" value="Acyl-CoA N-acyltransferases (Nat)"/>
    <property type="match status" value="1"/>
</dbReference>
<dbReference type="Proteomes" id="UP001500782">
    <property type="component" value="Unassembled WGS sequence"/>
</dbReference>
<accession>A0ABP3G5A7</accession>
<evidence type="ECO:0000256" key="1">
    <source>
        <dbReference type="ARBA" id="ARBA00022679"/>
    </source>
</evidence>
<dbReference type="EMBL" id="BAAADJ010000024">
    <property type="protein sequence ID" value="GAA0335071.1"/>
    <property type="molecule type" value="Genomic_DNA"/>
</dbReference>
<sequence length="149" mass="17272">MFLVKQLQSQLPENINRLVFESKREGFRFLVRLVDDFLVGTNTFSASGEILYGVFDEKGNLVGVGGLNKDPYSTDKTLGRLRRFYVDPNYRRHGIGRLLLHTIIEFAKDHYDQLVLYTDTEQGDKFYTSMGFLRSQEFGRSSHHLNLTK</sequence>
<dbReference type="Gene3D" id="3.40.630.30">
    <property type="match status" value="1"/>
</dbReference>
<dbReference type="PANTHER" id="PTHR13947">
    <property type="entry name" value="GNAT FAMILY N-ACETYLTRANSFERASE"/>
    <property type="match status" value="1"/>
</dbReference>
<reference evidence="4" key="1">
    <citation type="journal article" date="2019" name="Int. J. Syst. Evol. Microbiol.">
        <title>The Global Catalogue of Microorganisms (GCM) 10K type strain sequencing project: providing services to taxonomists for standard genome sequencing and annotation.</title>
        <authorList>
            <consortium name="The Broad Institute Genomics Platform"/>
            <consortium name="The Broad Institute Genome Sequencing Center for Infectious Disease"/>
            <person name="Wu L."/>
            <person name="Ma J."/>
        </authorList>
    </citation>
    <scope>NUCLEOTIDE SEQUENCE [LARGE SCALE GENOMIC DNA]</scope>
    <source>
        <strain evidence="4">JCM 9731</strain>
    </source>
</reference>
<comment type="caution">
    <text evidence="3">The sequence shown here is derived from an EMBL/GenBank/DDBJ whole genome shotgun (WGS) entry which is preliminary data.</text>
</comment>
<dbReference type="Pfam" id="PF00583">
    <property type="entry name" value="Acetyltransf_1"/>
    <property type="match status" value="1"/>
</dbReference>
<dbReference type="InterPro" id="IPR016181">
    <property type="entry name" value="Acyl_CoA_acyltransferase"/>
</dbReference>
<evidence type="ECO:0000313" key="4">
    <source>
        <dbReference type="Proteomes" id="UP001500782"/>
    </source>
</evidence>
<organism evidence="3 4">
    <name type="scientific">Bacillus carboniphilus</name>
    <dbReference type="NCBI Taxonomy" id="86663"/>
    <lineage>
        <taxon>Bacteria</taxon>
        <taxon>Bacillati</taxon>
        <taxon>Bacillota</taxon>
        <taxon>Bacilli</taxon>
        <taxon>Bacillales</taxon>
        <taxon>Bacillaceae</taxon>
        <taxon>Bacillus</taxon>
    </lineage>
</organism>
<evidence type="ECO:0000313" key="3">
    <source>
        <dbReference type="EMBL" id="GAA0335071.1"/>
    </source>
</evidence>
<dbReference type="InterPro" id="IPR000182">
    <property type="entry name" value="GNAT_dom"/>
</dbReference>
<name>A0ABP3G5A7_9BACI</name>